<comment type="caution">
    <text evidence="1">The sequence shown here is derived from an EMBL/GenBank/DDBJ whole genome shotgun (WGS) entry which is preliminary data.</text>
</comment>
<dbReference type="GO" id="GO:0042720">
    <property type="term" value="C:mitochondrial inner membrane peptidase complex"/>
    <property type="evidence" value="ECO:0007669"/>
    <property type="project" value="InterPro"/>
</dbReference>
<gene>
    <name evidence="1" type="ORF">A9F13_01g09680</name>
</gene>
<dbReference type="AlphaFoldDB" id="A0AA91T4I8"/>
<accession>A0AA91T4I8</accession>
<name>A0AA91T4I8_CLALS</name>
<evidence type="ECO:0000313" key="1">
    <source>
        <dbReference type="EMBL" id="OVF11449.1"/>
    </source>
</evidence>
<dbReference type="InterPro" id="IPR024645">
    <property type="entry name" value="Mitochondr_Som1"/>
</dbReference>
<organism evidence="1 2">
    <name type="scientific">Clavispora lusitaniae</name>
    <name type="common">Candida lusitaniae</name>
    <dbReference type="NCBI Taxonomy" id="36911"/>
    <lineage>
        <taxon>Eukaryota</taxon>
        <taxon>Fungi</taxon>
        <taxon>Dikarya</taxon>
        <taxon>Ascomycota</taxon>
        <taxon>Saccharomycotina</taxon>
        <taxon>Pichiomycetes</taxon>
        <taxon>Metschnikowiaceae</taxon>
        <taxon>Clavispora</taxon>
    </lineage>
</organism>
<proteinExistence type="predicted"/>
<evidence type="ECO:0000313" key="2">
    <source>
        <dbReference type="Proteomes" id="UP000195602"/>
    </source>
</evidence>
<dbReference type="Proteomes" id="UP000195602">
    <property type="component" value="Unassembled WGS sequence"/>
</dbReference>
<sequence length="127" mass="14804">MSPPTPVLSRAEVSRRYEKQLSDPAKYNCSLKSISQNECTFRVSPDSSTVQETICIPFKRLFQRCLVPYVKKVNGKKEKASRWVNIEITDAETNEPVRARYGEEVKRFLEAEQDLVRWMDATMRKQD</sequence>
<dbReference type="Pfam" id="PF11093">
    <property type="entry name" value="Mitochondr_Som1"/>
    <property type="match status" value="1"/>
</dbReference>
<protein>
    <submittedName>
        <fullName evidence="1">Uncharacterized protein</fullName>
    </submittedName>
</protein>
<dbReference type="KEGG" id="clus:A9F13_01g09680"/>
<reference evidence="1 2" key="1">
    <citation type="submission" date="2017-04" db="EMBL/GenBank/DDBJ databases">
        <title>Draft genome of the yeast Clavispora lusitaniae type strain CBS 6936.</title>
        <authorList>
            <person name="Durrens P."/>
            <person name="Klopp C."/>
            <person name="Biteau N."/>
            <person name="Fitton-Ouhabi V."/>
            <person name="Dementhon K."/>
            <person name="Accoceberry I."/>
            <person name="Sherman D.J."/>
            <person name="Noel T."/>
        </authorList>
    </citation>
    <scope>NUCLEOTIDE SEQUENCE [LARGE SCALE GENOMIC DNA]</scope>
    <source>
        <strain evidence="1 2">CBS 6936</strain>
    </source>
</reference>
<dbReference type="EMBL" id="LYUB02000001">
    <property type="protein sequence ID" value="OVF11449.1"/>
    <property type="molecule type" value="Genomic_DNA"/>
</dbReference>